<evidence type="ECO:0000256" key="4">
    <source>
        <dbReference type="PROSITE-ProRule" id="PRU01161"/>
    </source>
</evidence>
<dbReference type="PANTHER" id="PTHR14226">
    <property type="entry name" value="NEUROPATHY TARGET ESTERASE/SWISS CHEESE D.MELANOGASTER"/>
    <property type="match status" value="1"/>
</dbReference>
<keyword evidence="2 4" id="KW-0442">Lipid degradation</keyword>
<dbReference type="InterPro" id="IPR050301">
    <property type="entry name" value="NTE"/>
</dbReference>
<dbReference type="SUPFAM" id="SSF52151">
    <property type="entry name" value="FabD/lysophospholipase-like"/>
    <property type="match status" value="1"/>
</dbReference>
<dbReference type="InterPro" id="IPR002641">
    <property type="entry name" value="PNPLA_dom"/>
</dbReference>
<comment type="caution">
    <text evidence="6">The sequence shown here is derived from an EMBL/GenBank/DDBJ whole genome shotgun (WGS) entry which is preliminary data.</text>
</comment>
<dbReference type="PROSITE" id="PS51635">
    <property type="entry name" value="PNPLA"/>
    <property type="match status" value="1"/>
</dbReference>
<evidence type="ECO:0000256" key="3">
    <source>
        <dbReference type="ARBA" id="ARBA00023098"/>
    </source>
</evidence>
<proteinExistence type="predicted"/>
<protein>
    <submittedName>
        <fullName evidence="6">Patatin-like phospholipase family protein</fullName>
    </submittedName>
</protein>
<organism evidence="6 7">
    <name type="scientific">Leptonema illini</name>
    <dbReference type="NCBI Taxonomy" id="183"/>
    <lineage>
        <taxon>Bacteria</taxon>
        <taxon>Pseudomonadati</taxon>
        <taxon>Spirochaetota</taxon>
        <taxon>Spirochaetia</taxon>
        <taxon>Leptospirales</taxon>
        <taxon>Leptospiraceae</taxon>
        <taxon>Leptonema</taxon>
    </lineage>
</organism>
<evidence type="ECO:0000256" key="2">
    <source>
        <dbReference type="ARBA" id="ARBA00022963"/>
    </source>
</evidence>
<name>A0A833H1Z2_9LEPT</name>
<accession>A0A833H1Z2</accession>
<feature type="active site" description="Nucleophile" evidence="4">
    <location>
        <position position="48"/>
    </location>
</feature>
<dbReference type="Proteomes" id="UP000460298">
    <property type="component" value="Unassembled WGS sequence"/>
</dbReference>
<evidence type="ECO:0000256" key="1">
    <source>
        <dbReference type="ARBA" id="ARBA00022801"/>
    </source>
</evidence>
<dbReference type="AlphaFoldDB" id="A0A833H1Z2"/>
<dbReference type="GO" id="GO:0016787">
    <property type="term" value="F:hydrolase activity"/>
    <property type="evidence" value="ECO:0007669"/>
    <property type="project" value="UniProtKB-UniRule"/>
</dbReference>
<dbReference type="Gene3D" id="3.40.1090.10">
    <property type="entry name" value="Cytosolic phospholipase A2 catalytic domain"/>
    <property type="match status" value="2"/>
</dbReference>
<feature type="active site" description="Proton acceptor" evidence="4">
    <location>
        <position position="172"/>
    </location>
</feature>
<feature type="short sequence motif" description="GXSXG" evidence="4">
    <location>
        <begin position="46"/>
        <end position="50"/>
    </location>
</feature>
<evidence type="ECO:0000313" key="6">
    <source>
        <dbReference type="EMBL" id="KAB2932707.1"/>
    </source>
</evidence>
<feature type="short sequence motif" description="DGA/G" evidence="4">
    <location>
        <begin position="172"/>
        <end position="174"/>
    </location>
</feature>
<keyword evidence="1 4" id="KW-0378">Hydrolase</keyword>
<reference evidence="6 7" key="1">
    <citation type="submission" date="2019-10" db="EMBL/GenBank/DDBJ databases">
        <title>Extracellular Electron Transfer in a Candidatus Methanoperedens spp. Enrichment Culture.</title>
        <authorList>
            <person name="Berger S."/>
            <person name="Rangel Shaw D."/>
            <person name="Berben T."/>
            <person name="In 'T Zandt M."/>
            <person name="Frank J."/>
            <person name="Reimann J."/>
            <person name="Jetten M.S.M."/>
            <person name="Welte C.U."/>
        </authorList>
    </citation>
    <scope>NUCLEOTIDE SEQUENCE [LARGE SCALE GENOMIC DNA]</scope>
    <source>
        <strain evidence="6">SB12</strain>
    </source>
</reference>
<keyword evidence="3 4" id="KW-0443">Lipid metabolism</keyword>
<dbReference type="Pfam" id="PF01734">
    <property type="entry name" value="Patatin"/>
    <property type="match status" value="1"/>
</dbReference>
<gene>
    <name evidence="6" type="ORF">F9K24_10025</name>
</gene>
<feature type="domain" description="PNPLA" evidence="5">
    <location>
        <begin position="15"/>
        <end position="185"/>
    </location>
</feature>
<dbReference type="GO" id="GO:0016042">
    <property type="term" value="P:lipid catabolic process"/>
    <property type="evidence" value="ECO:0007669"/>
    <property type="project" value="UniProtKB-UniRule"/>
</dbReference>
<dbReference type="PANTHER" id="PTHR14226:SF57">
    <property type="entry name" value="BLR7027 PROTEIN"/>
    <property type="match status" value="1"/>
</dbReference>
<evidence type="ECO:0000259" key="5">
    <source>
        <dbReference type="PROSITE" id="PS51635"/>
    </source>
</evidence>
<dbReference type="EMBL" id="WBUI01000008">
    <property type="protein sequence ID" value="KAB2932707.1"/>
    <property type="molecule type" value="Genomic_DNA"/>
</dbReference>
<feature type="short sequence motif" description="GXGXXG" evidence="4">
    <location>
        <begin position="19"/>
        <end position="24"/>
    </location>
</feature>
<sequence length="308" mass="35023">MSREVAFRKKPRRALILSGGGARGAYQAGVLKYLKEIEWEPDLVCGTSVGAINATAIGCGLDIYEIINLWKSIERGRVYNVSFWKQLQYYFTRRGFVPLMETEPLQQLILERMDLRQLRRAEKEIVITAVNILKSRLKFFNNTVIDIEHVMASSAIPVLFPWQYIDGEPYWDGGVMANTPILPALERGVKEIIVVLLSPVGGARLDLPSTRRQAIERVFEQSLIGSYQAFMAHLSWEQKLKGETGFFERLARRTLTMGDVRIATIAPDRMLGFQSLLNFSARQVDVLLRAGYNDARTQLSLFFNRTDA</sequence>
<evidence type="ECO:0000313" key="7">
    <source>
        <dbReference type="Proteomes" id="UP000460298"/>
    </source>
</evidence>
<dbReference type="CDD" id="cd07209">
    <property type="entry name" value="Pat_hypo_Ecoli_Z1214_like"/>
    <property type="match status" value="1"/>
</dbReference>
<dbReference type="InterPro" id="IPR016035">
    <property type="entry name" value="Acyl_Trfase/lysoPLipase"/>
</dbReference>